<dbReference type="PATRIC" id="fig|389348.3.peg.2103"/>
<accession>A0A0U5JI60</accession>
<dbReference type="AlphaFoldDB" id="A0A0U5JI60"/>
<dbReference type="EMBL" id="LN879502">
    <property type="protein sequence ID" value="CUI17478.1"/>
    <property type="molecule type" value="Genomic_DNA"/>
</dbReference>
<protein>
    <submittedName>
        <fullName evidence="1">Uncharacterized protein</fullName>
    </submittedName>
</protein>
<keyword evidence="2" id="KW-1185">Reference proteome</keyword>
<dbReference type="KEGG" id="pnl:PNK_1872"/>
<sequence>MHAISSFFLTLPQEGSLPAKQTVSFFGRVISFISGCSFDEKSKAGQLMLIHNLIEEVAYRAFAEKIVSLNLVDDQISEQQSGDILAHIKKQAHIEMYKKDGYIAKRAQLLDPSQVQKVIASVGKIVHDRDTKLTDARYPSLSEMLMGLDDHNTMVKEILIQSWYKLEEFTDSEHEHLDMIKKNVSFYEMVDKQLKFDLKAELSYRKAFWDHYFPGMRKATEDMTQTDTTRNFVEIMEVRALFQGFTLNEERCHFDSLHEADLGEKLFKYLSSWDQELFFEPRKVFNQVRGKSIPMLPLIKNESITVKEFISRYFPERASSPS</sequence>
<dbReference type="RefSeq" id="WP_059061673.1">
    <property type="nucleotide sequence ID" value="NZ_LN879502.1"/>
</dbReference>
<gene>
    <name evidence="1" type="ORF">PNK_1872</name>
</gene>
<dbReference type="Proteomes" id="UP000069902">
    <property type="component" value="Chromosome cPNK"/>
</dbReference>
<name>A0A0U5JI60_9BACT</name>
<organism evidence="1 2">
    <name type="scientific">Candidatus Protochlamydia naegleriophila</name>
    <dbReference type="NCBI Taxonomy" id="389348"/>
    <lineage>
        <taxon>Bacteria</taxon>
        <taxon>Pseudomonadati</taxon>
        <taxon>Chlamydiota</taxon>
        <taxon>Chlamydiia</taxon>
        <taxon>Parachlamydiales</taxon>
        <taxon>Parachlamydiaceae</taxon>
        <taxon>Candidatus Protochlamydia</taxon>
    </lineage>
</organism>
<dbReference type="STRING" id="389348.PNK_1872"/>
<evidence type="ECO:0000313" key="2">
    <source>
        <dbReference type="Proteomes" id="UP000069902"/>
    </source>
</evidence>
<reference evidence="2" key="1">
    <citation type="submission" date="2015-09" db="EMBL/GenBank/DDBJ databases">
        <authorList>
            <person name="Bertelli C."/>
        </authorList>
    </citation>
    <scope>NUCLEOTIDE SEQUENCE [LARGE SCALE GENOMIC DNA]</scope>
    <source>
        <strain evidence="2">KNic</strain>
    </source>
</reference>
<proteinExistence type="predicted"/>
<evidence type="ECO:0000313" key="1">
    <source>
        <dbReference type="EMBL" id="CUI17478.1"/>
    </source>
</evidence>
<dbReference type="InParanoid" id="A0A0U5JI60"/>